<reference evidence="1 2" key="1">
    <citation type="submission" date="2021-06" db="EMBL/GenBank/DDBJ databases">
        <title>Caerostris extrusa draft genome.</title>
        <authorList>
            <person name="Kono N."/>
            <person name="Arakawa K."/>
        </authorList>
    </citation>
    <scope>NUCLEOTIDE SEQUENCE [LARGE SCALE GENOMIC DNA]</scope>
</reference>
<dbReference type="Proteomes" id="UP001054945">
    <property type="component" value="Unassembled WGS sequence"/>
</dbReference>
<name>A0AAV4TG27_CAEEX</name>
<protein>
    <submittedName>
        <fullName evidence="1">Uncharacterized protein</fullName>
    </submittedName>
</protein>
<dbReference type="AlphaFoldDB" id="A0AAV4TG27"/>
<dbReference type="EMBL" id="BPLR01011256">
    <property type="protein sequence ID" value="GIY45285.1"/>
    <property type="molecule type" value="Genomic_DNA"/>
</dbReference>
<organism evidence="1 2">
    <name type="scientific">Caerostris extrusa</name>
    <name type="common">Bark spider</name>
    <name type="synonym">Caerostris bankana</name>
    <dbReference type="NCBI Taxonomy" id="172846"/>
    <lineage>
        <taxon>Eukaryota</taxon>
        <taxon>Metazoa</taxon>
        <taxon>Ecdysozoa</taxon>
        <taxon>Arthropoda</taxon>
        <taxon>Chelicerata</taxon>
        <taxon>Arachnida</taxon>
        <taxon>Araneae</taxon>
        <taxon>Araneomorphae</taxon>
        <taxon>Entelegynae</taxon>
        <taxon>Araneoidea</taxon>
        <taxon>Araneidae</taxon>
        <taxon>Caerostris</taxon>
    </lineage>
</organism>
<proteinExistence type="predicted"/>
<gene>
    <name evidence="1" type="ORF">CEXT_469701</name>
</gene>
<accession>A0AAV4TG27</accession>
<evidence type="ECO:0000313" key="1">
    <source>
        <dbReference type="EMBL" id="GIY45285.1"/>
    </source>
</evidence>
<comment type="caution">
    <text evidence="1">The sequence shown here is derived from an EMBL/GenBank/DDBJ whole genome shotgun (WGS) entry which is preliminary data.</text>
</comment>
<sequence>MAINRTDYHEVFFRHRSMNSPRREGLLVCVPSQEGLKTLWGVGSPKHLSVTVQPSFRKHSRHFLCGRLQMCSEPLDQNIFAGEHTTEFPKWMYEGFSEHRHCK</sequence>
<keyword evidence="2" id="KW-1185">Reference proteome</keyword>
<evidence type="ECO:0000313" key="2">
    <source>
        <dbReference type="Proteomes" id="UP001054945"/>
    </source>
</evidence>